<evidence type="ECO:0000256" key="5">
    <source>
        <dbReference type="SAM" id="MobiDB-lite"/>
    </source>
</evidence>
<dbReference type="PANTHER" id="PTHR10782">
    <property type="entry name" value="ZINC FINGER MIZ DOMAIN-CONTAINING PROTEIN"/>
    <property type="match status" value="1"/>
</dbReference>
<dbReference type="RefSeq" id="XP_014149691.1">
    <property type="nucleotide sequence ID" value="XM_014294216.1"/>
</dbReference>
<dbReference type="PROSITE" id="PS51044">
    <property type="entry name" value="ZF_SP_RING"/>
    <property type="match status" value="1"/>
</dbReference>
<feature type="region of interest" description="Disordered" evidence="5">
    <location>
        <begin position="749"/>
        <end position="777"/>
    </location>
</feature>
<evidence type="ECO:0000313" key="8">
    <source>
        <dbReference type="Proteomes" id="UP000054560"/>
    </source>
</evidence>
<feature type="non-terminal residue" evidence="7">
    <location>
        <position position="1"/>
    </location>
</feature>
<keyword evidence="3" id="KW-0862">Zinc</keyword>
<feature type="compositionally biased region" description="Polar residues" evidence="5">
    <location>
        <begin position="749"/>
        <end position="758"/>
    </location>
</feature>
<dbReference type="Proteomes" id="UP000054560">
    <property type="component" value="Unassembled WGS sequence"/>
</dbReference>
<name>A0A0L0FG89_9EUKA</name>
<feature type="domain" description="SP-RING-type" evidence="6">
    <location>
        <begin position="101"/>
        <end position="182"/>
    </location>
</feature>
<feature type="compositionally biased region" description="Basic and acidic residues" evidence="5">
    <location>
        <begin position="193"/>
        <end position="202"/>
    </location>
</feature>
<proteinExistence type="predicted"/>
<keyword evidence="8" id="KW-1185">Reference proteome</keyword>
<dbReference type="AlphaFoldDB" id="A0A0L0FG89"/>
<dbReference type="GO" id="GO:0016925">
    <property type="term" value="P:protein sumoylation"/>
    <property type="evidence" value="ECO:0007669"/>
    <property type="project" value="TreeGrafter"/>
</dbReference>
<evidence type="ECO:0000256" key="1">
    <source>
        <dbReference type="ARBA" id="ARBA00022723"/>
    </source>
</evidence>
<reference evidence="7 8" key="1">
    <citation type="submission" date="2011-02" db="EMBL/GenBank/DDBJ databases">
        <title>The Genome Sequence of Sphaeroforma arctica JP610.</title>
        <authorList>
            <consortium name="The Broad Institute Genome Sequencing Platform"/>
            <person name="Russ C."/>
            <person name="Cuomo C."/>
            <person name="Young S.K."/>
            <person name="Zeng Q."/>
            <person name="Gargeya S."/>
            <person name="Alvarado L."/>
            <person name="Berlin A."/>
            <person name="Chapman S.B."/>
            <person name="Chen Z."/>
            <person name="Freedman E."/>
            <person name="Gellesch M."/>
            <person name="Goldberg J."/>
            <person name="Griggs A."/>
            <person name="Gujja S."/>
            <person name="Heilman E."/>
            <person name="Heiman D."/>
            <person name="Howarth C."/>
            <person name="Mehta T."/>
            <person name="Neiman D."/>
            <person name="Pearson M."/>
            <person name="Roberts A."/>
            <person name="Saif S."/>
            <person name="Shea T."/>
            <person name="Shenoy N."/>
            <person name="Sisk P."/>
            <person name="Stolte C."/>
            <person name="Sykes S."/>
            <person name="White J."/>
            <person name="Yandava C."/>
            <person name="Burger G."/>
            <person name="Gray M.W."/>
            <person name="Holland P.W.H."/>
            <person name="King N."/>
            <person name="Lang F.B.F."/>
            <person name="Roger A.J."/>
            <person name="Ruiz-Trillo I."/>
            <person name="Haas B."/>
            <person name="Nusbaum C."/>
            <person name="Birren B."/>
        </authorList>
    </citation>
    <scope>NUCLEOTIDE SEQUENCE [LARGE SCALE GENOMIC DNA]</scope>
    <source>
        <strain evidence="7 8">JP610</strain>
    </source>
</reference>
<dbReference type="GO" id="GO:0000785">
    <property type="term" value="C:chromatin"/>
    <property type="evidence" value="ECO:0007669"/>
    <property type="project" value="TreeGrafter"/>
</dbReference>
<evidence type="ECO:0000259" key="6">
    <source>
        <dbReference type="PROSITE" id="PS51044"/>
    </source>
</evidence>
<feature type="compositionally biased region" description="Basic and acidic residues" evidence="5">
    <location>
        <begin position="647"/>
        <end position="656"/>
    </location>
</feature>
<dbReference type="CDD" id="cd16650">
    <property type="entry name" value="SP-RING_PIAS-like"/>
    <property type="match status" value="1"/>
</dbReference>
<feature type="compositionally biased region" description="Polar residues" evidence="5">
    <location>
        <begin position="767"/>
        <end position="777"/>
    </location>
</feature>
<feature type="region of interest" description="Disordered" evidence="5">
    <location>
        <begin position="193"/>
        <end position="258"/>
    </location>
</feature>
<keyword evidence="2 4" id="KW-0863">Zinc-finger</keyword>
<evidence type="ECO:0000256" key="4">
    <source>
        <dbReference type="PROSITE-ProRule" id="PRU00452"/>
    </source>
</evidence>
<sequence length="876" mass="93110">DHFPEALRVQIQSHSKDYAEPPLKKEKKVADTPKDITEHVRLHDLNRVQLRASSRLSFHVCIQLVQYSSVETLIRKVRVMTDDEGYNAWQKILKPILDMDTDSDISSGPSQISMMCPVGCIRMQYPARGKNCPHIQCFDARIYISMNERRPAWMCPVCNRKVPYDDLVVDGHYQTVIAGTTADKVYVKPGERECPTELDKAKATSIPGTPDSISDEKENIEILDDGSTGGSATPPVKAEGTQQSTKRSTPGKASATPDVIDLCSDDDDDVAMSTAIQAALPRDTSTRSSNIKRDPTLTRDYNATLLQQLSNLPTPRIRMSQPRPTHLARDSSAINRTGSSANRLASINDRSASNPTTTNHSPLSHMSALDNFSAPSDSPVAGHGVAQTRQPAGNPYLGLSSASAHVRTNSSHNFLNGLSTDTFSLQPRSTGLLSSMDIPLLGGSDGADGDQAQLPLDTVSAFYLSNMSKTTDDNTSRYSLPRDNGFEFGSGLENEIGSTTANRTRSIRVGGSIGSQSGLSPNPNPNPNPNSNPNNRNPDTSGGLGLTAPYVSGGESMSAGSTPRFGEFGTSVAMPFDSTMPFSGSANSGEGGGSVLFGTWGGLGHGSSAGFAADQNARHVSEDTGQTSVSKFGTLRDSVSDLRARAARGGDERIPEHSWTTTSVTDSGGRHRRITSGDLASGTVSERSMNDIMTDATDAELSSINGFRNNLSTAGNYPLRDSGNRQGNNSNIHSPIVYDYPALGPSHNTNNSNYSMGSTSGGGLNANRGSSRGSFATPQGIVFDGLPTDHGMANSGQLKSTNAGAYTQATGYASTKNSTGEANASSKRDININTDMNSRFMPNNVSANPPAGPVTNTWANRNAGANESDSFICLSD</sequence>
<gene>
    <name evidence="7" type="ORF">SARC_11693</name>
</gene>
<dbReference type="GO" id="GO:0061665">
    <property type="term" value="F:SUMO ligase activity"/>
    <property type="evidence" value="ECO:0007669"/>
    <property type="project" value="TreeGrafter"/>
</dbReference>
<dbReference type="Pfam" id="PF02891">
    <property type="entry name" value="zf-MIZ"/>
    <property type="match status" value="1"/>
</dbReference>
<evidence type="ECO:0000256" key="3">
    <source>
        <dbReference type="ARBA" id="ARBA00022833"/>
    </source>
</evidence>
<dbReference type="InterPro" id="IPR013083">
    <property type="entry name" value="Znf_RING/FYVE/PHD"/>
</dbReference>
<dbReference type="GeneID" id="25912197"/>
<feature type="compositionally biased region" description="Polar residues" evidence="5">
    <location>
        <begin position="332"/>
        <end position="364"/>
    </location>
</feature>
<feature type="region of interest" description="Disordered" evidence="5">
    <location>
        <begin position="647"/>
        <end position="676"/>
    </location>
</feature>
<dbReference type="eggNOG" id="KOG2169">
    <property type="taxonomic scope" value="Eukaryota"/>
</dbReference>
<keyword evidence="1" id="KW-0479">Metal-binding</keyword>
<feature type="region of interest" description="Disordered" evidence="5">
    <location>
        <begin position="315"/>
        <end position="400"/>
    </location>
</feature>
<evidence type="ECO:0000256" key="2">
    <source>
        <dbReference type="ARBA" id="ARBA00022771"/>
    </source>
</evidence>
<dbReference type="PANTHER" id="PTHR10782:SF4">
    <property type="entry name" value="TONALLI, ISOFORM E"/>
    <property type="match status" value="1"/>
</dbReference>
<protein>
    <recommendedName>
        <fullName evidence="6">SP-RING-type domain-containing protein</fullName>
    </recommendedName>
</protein>
<dbReference type="OrthoDB" id="10263264at2759"/>
<accession>A0A0L0FG89</accession>
<dbReference type="Gene3D" id="3.30.40.10">
    <property type="entry name" value="Zinc/RING finger domain, C3HC4 (zinc finger)"/>
    <property type="match status" value="1"/>
</dbReference>
<feature type="region of interest" description="Disordered" evidence="5">
    <location>
        <begin position="491"/>
        <end position="563"/>
    </location>
</feature>
<evidence type="ECO:0000313" key="7">
    <source>
        <dbReference type="EMBL" id="KNC75789.1"/>
    </source>
</evidence>
<dbReference type="EMBL" id="KQ243421">
    <property type="protein sequence ID" value="KNC75789.1"/>
    <property type="molecule type" value="Genomic_DNA"/>
</dbReference>
<dbReference type="STRING" id="667725.A0A0L0FG89"/>
<organism evidence="7 8">
    <name type="scientific">Sphaeroforma arctica JP610</name>
    <dbReference type="NCBI Taxonomy" id="667725"/>
    <lineage>
        <taxon>Eukaryota</taxon>
        <taxon>Ichthyosporea</taxon>
        <taxon>Ichthyophonida</taxon>
        <taxon>Sphaeroforma</taxon>
    </lineage>
</organism>
<dbReference type="InterPro" id="IPR004181">
    <property type="entry name" value="Znf_MIZ"/>
</dbReference>
<dbReference type="GO" id="GO:0008270">
    <property type="term" value="F:zinc ion binding"/>
    <property type="evidence" value="ECO:0007669"/>
    <property type="project" value="UniProtKB-KW"/>
</dbReference>